<dbReference type="PANTHER" id="PTHR42699">
    <property type="match status" value="1"/>
</dbReference>
<gene>
    <name evidence="2" type="ORF">ASPGLDRAFT_26597</name>
</gene>
<feature type="transmembrane region" description="Helical" evidence="1">
    <location>
        <begin position="6"/>
        <end position="26"/>
    </location>
</feature>
<keyword evidence="1" id="KW-0812">Transmembrane</keyword>
<accession>A0A1L9VGE9</accession>
<dbReference type="OrthoDB" id="10047078at2759"/>
<dbReference type="EMBL" id="KV878900">
    <property type="protein sequence ID" value="OJJ82970.1"/>
    <property type="molecule type" value="Genomic_DNA"/>
</dbReference>
<keyword evidence="1" id="KW-0472">Membrane</keyword>
<dbReference type="VEuPathDB" id="FungiDB:ASPGLDRAFT_26597"/>
<protein>
    <submittedName>
        <fullName evidence="2">Uncharacterized protein</fullName>
    </submittedName>
</protein>
<dbReference type="GeneID" id="34459843"/>
<dbReference type="RefSeq" id="XP_022399668.1">
    <property type="nucleotide sequence ID" value="XM_022543582.1"/>
</dbReference>
<dbReference type="STRING" id="1160497.A0A1L9VGE9"/>
<name>A0A1L9VGE9_ASPGL</name>
<dbReference type="InterPro" id="IPR051750">
    <property type="entry name" value="Trans-sulfuration_enzymes"/>
</dbReference>
<keyword evidence="1" id="KW-1133">Transmembrane helix</keyword>
<dbReference type="AlphaFoldDB" id="A0A1L9VGE9"/>
<evidence type="ECO:0000313" key="3">
    <source>
        <dbReference type="Proteomes" id="UP000184300"/>
    </source>
</evidence>
<dbReference type="Proteomes" id="UP000184300">
    <property type="component" value="Unassembled WGS sequence"/>
</dbReference>
<dbReference type="GO" id="GO:0003962">
    <property type="term" value="F:cystathionine gamma-synthase activity"/>
    <property type="evidence" value="ECO:0007669"/>
    <property type="project" value="TreeGrafter"/>
</dbReference>
<dbReference type="GO" id="GO:0019346">
    <property type="term" value="P:transsulfuration"/>
    <property type="evidence" value="ECO:0007669"/>
    <property type="project" value="TreeGrafter"/>
</dbReference>
<reference evidence="3" key="1">
    <citation type="journal article" date="2017" name="Genome Biol.">
        <title>Comparative genomics reveals high biological diversity and specific adaptations in the industrially and medically important fungal genus Aspergillus.</title>
        <authorList>
            <person name="de Vries R.P."/>
            <person name="Riley R."/>
            <person name="Wiebenga A."/>
            <person name="Aguilar-Osorio G."/>
            <person name="Amillis S."/>
            <person name="Uchima C.A."/>
            <person name="Anderluh G."/>
            <person name="Asadollahi M."/>
            <person name="Askin M."/>
            <person name="Barry K."/>
            <person name="Battaglia E."/>
            <person name="Bayram O."/>
            <person name="Benocci T."/>
            <person name="Braus-Stromeyer S.A."/>
            <person name="Caldana C."/>
            <person name="Canovas D."/>
            <person name="Cerqueira G.C."/>
            <person name="Chen F."/>
            <person name="Chen W."/>
            <person name="Choi C."/>
            <person name="Clum A."/>
            <person name="Dos Santos R.A."/>
            <person name="Damasio A.R."/>
            <person name="Diallinas G."/>
            <person name="Emri T."/>
            <person name="Fekete E."/>
            <person name="Flipphi M."/>
            <person name="Freyberg S."/>
            <person name="Gallo A."/>
            <person name="Gournas C."/>
            <person name="Habgood R."/>
            <person name="Hainaut M."/>
            <person name="Harispe M.L."/>
            <person name="Henrissat B."/>
            <person name="Hilden K.S."/>
            <person name="Hope R."/>
            <person name="Hossain A."/>
            <person name="Karabika E."/>
            <person name="Karaffa L."/>
            <person name="Karanyi Z."/>
            <person name="Krasevec N."/>
            <person name="Kuo A."/>
            <person name="Kusch H."/>
            <person name="LaButti K."/>
            <person name="Lagendijk E.L."/>
            <person name="Lapidus A."/>
            <person name="Levasseur A."/>
            <person name="Lindquist E."/>
            <person name="Lipzen A."/>
            <person name="Logrieco A.F."/>
            <person name="MacCabe A."/>
            <person name="Maekelae M.R."/>
            <person name="Malavazi I."/>
            <person name="Melin P."/>
            <person name="Meyer V."/>
            <person name="Mielnichuk N."/>
            <person name="Miskei M."/>
            <person name="Molnar A.P."/>
            <person name="Mule G."/>
            <person name="Ngan C.Y."/>
            <person name="Orejas M."/>
            <person name="Orosz E."/>
            <person name="Ouedraogo J.P."/>
            <person name="Overkamp K.M."/>
            <person name="Park H.-S."/>
            <person name="Perrone G."/>
            <person name="Piumi F."/>
            <person name="Punt P.J."/>
            <person name="Ram A.F."/>
            <person name="Ramon A."/>
            <person name="Rauscher S."/>
            <person name="Record E."/>
            <person name="Riano-Pachon D.M."/>
            <person name="Robert V."/>
            <person name="Roehrig J."/>
            <person name="Ruller R."/>
            <person name="Salamov A."/>
            <person name="Salih N.S."/>
            <person name="Samson R.A."/>
            <person name="Sandor E."/>
            <person name="Sanguinetti M."/>
            <person name="Schuetze T."/>
            <person name="Sepcic K."/>
            <person name="Shelest E."/>
            <person name="Sherlock G."/>
            <person name="Sophianopoulou V."/>
            <person name="Squina F.M."/>
            <person name="Sun H."/>
            <person name="Susca A."/>
            <person name="Todd R.B."/>
            <person name="Tsang A."/>
            <person name="Unkles S.E."/>
            <person name="van de Wiele N."/>
            <person name="van Rossen-Uffink D."/>
            <person name="Oliveira J.V."/>
            <person name="Vesth T.C."/>
            <person name="Visser J."/>
            <person name="Yu J.-H."/>
            <person name="Zhou M."/>
            <person name="Andersen M.R."/>
            <person name="Archer D.B."/>
            <person name="Baker S.E."/>
            <person name="Benoit I."/>
            <person name="Brakhage A.A."/>
            <person name="Braus G.H."/>
            <person name="Fischer R."/>
            <person name="Frisvad J.C."/>
            <person name="Goldman G.H."/>
            <person name="Houbraken J."/>
            <person name="Oakley B."/>
            <person name="Pocsi I."/>
            <person name="Scazzocchio C."/>
            <person name="Seiboth B."/>
            <person name="vanKuyk P.A."/>
            <person name="Wortman J."/>
            <person name="Dyer P.S."/>
            <person name="Grigoriev I.V."/>
        </authorList>
    </citation>
    <scope>NUCLEOTIDE SEQUENCE [LARGE SCALE GENOMIC DNA]</scope>
    <source>
        <strain evidence="3">CBS 516.65</strain>
    </source>
</reference>
<sequence length="257" mass="28539">MHLASLAPAAILTKAIWYLLLVLALAPSCEKWFYVLVDHEYTYSSSSCSSGDATGAIRGGGSGTSVSHTYTDYTQNAAACLVFLNTFSGEGADRGEISNAYQDSMVNSAWLLTRRVETPSTVHVLPHVDLVVSSLAKIFSGDCKVMGGSAILGPEGRYYQQLKSAFEADYEDNYWAEDKINDNSEVRHTMQYPKTIKNLLFSEYQESRRCYGLLHLLVLSSMGIRIDRLLVGSPFYALKSPKDRGSSLIWLRQRSNY</sequence>
<keyword evidence="3" id="KW-1185">Reference proteome</keyword>
<evidence type="ECO:0000313" key="2">
    <source>
        <dbReference type="EMBL" id="OJJ82970.1"/>
    </source>
</evidence>
<proteinExistence type="predicted"/>
<dbReference type="PANTHER" id="PTHR42699:SF1">
    <property type="entry name" value="CYSTATHIONINE GAMMA-SYNTHASE-RELATED"/>
    <property type="match status" value="1"/>
</dbReference>
<evidence type="ECO:0000256" key="1">
    <source>
        <dbReference type="SAM" id="Phobius"/>
    </source>
</evidence>
<organism evidence="2 3">
    <name type="scientific">Aspergillus glaucus CBS 516.65</name>
    <dbReference type="NCBI Taxonomy" id="1160497"/>
    <lineage>
        <taxon>Eukaryota</taxon>
        <taxon>Fungi</taxon>
        <taxon>Dikarya</taxon>
        <taxon>Ascomycota</taxon>
        <taxon>Pezizomycotina</taxon>
        <taxon>Eurotiomycetes</taxon>
        <taxon>Eurotiomycetidae</taxon>
        <taxon>Eurotiales</taxon>
        <taxon>Aspergillaceae</taxon>
        <taxon>Aspergillus</taxon>
        <taxon>Aspergillus subgen. Aspergillus</taxon>
    </lineage>
</organism>